<keyword evidence="2" id="KW-0966">Cell projection</keyword>
<protein>
    <submittedName>
        <fullName evidence="2">C-di-GMP-binding flagellar brake protein YcgR</fullName>
    </submittedName>
</protein>
<dbReference type="InterPro" id="IPR009875">
    <property type="entry name" value="PilZ_domain"/>
</dbReference>
<dbReference type="Gene3D" id="2.40.10.220">
    <property type="entry name" value="predicted glycosyltransferase like domains"/>
    <property type="match status" value="1"/>
</dbReference>
<proteinExistence type="predicted"/>
<keyword evidence="3" id="KW-1185">Reference proteome</keyword>
<evidence type="ECO:0000259" key="1">
    <source>
        <dbReference type="Pfam" id="PF07238"/>
    </source>
</evidence>
<gene>
    <name evidence="2" type="ORF">BXY41_1136</name>
</gene>
<feature type="domain" description="PilZ" evidence="1">
    <location>
        <begin position="99"/>
        <end position="206"/>
    </location>
</feature>
<keyword evidence="2" id="KW-0969">Cilium</keyword>
<dbReference type="AlphaFoldDB" id="A0A2S6HMT3"/>
<evidence type="ECO:0000313" key="2">
    <source>
        <dbReference type="EMBL" id="PPK78676.1"/>
    </source>
</evidence>
<keyword evidence="2" id="KW-0282">Flagellum</keyword>
<dbReference type="GO" id="GO:0035438">
    <property type="term" value="F:cyclic-di-GMP binding"/>
    <property type="evidence" value="ECO:0007669"/>
    <property type="project" value="InterPro"/>
</dbReference>
<reference evidence="2 3" key="1">
    <citation type="submission" date="2018-02" db="EMBL/GenBank/DDBJ databases">
        <title>Genomic Encyclopedia of Archaeal and Bacterial Type Strains, Phase II (KMG-II): from individual species to whole genera.</title>
        <authorList>
            <person name="Goeker M."/>
        </authorList>
    </citation>
    <scope>NUCLEOTIDE SEQUENCE [LARGE SCALE GENOMIC DNA]</scope>
    <source>
        <strain evidence="2 3">DSM 3808</strain>
    </source>
</reference>
<dbReference type="OrthoDB" id="1897520at2"/>
<name>A0A2S6HMT3_9FIRM</name>
<evidence type="ECO:0000313" key="3">
    <source>
        <dbReference type="Proteomes" id="UP000237749"/>
    </source>
</evidence>
<comment type="caution">
    <text evidence="2">The sequence shown here is derived from an EMBL/GenBank/DDBJ whole genome shotgun (WGS) entry which is preliminary data.</text>
</comment>
<dbReference type="RefSeq" id="WP_104438759.1">
    <property type="nucleotide sequence ID" value="NZ_PTJA01000013.1"/>
</dbReference>
<accession>A0A2S6HMT3</accession>
<organism evidence="2 3">
    <name type="scientific">Lacrimispora xylanisolvens</name>
    <dbReference type="NCBI Taxonomy" id="384636"/>
    <lineage>
        <taxon>Bacteria</taxon>
        <taxon>Bacillati</taxon>
        <taxon>Bacillota</taxon>
        <taxon>Clostridia</taxon>
        <taxon>Lachnospirales</taxon>
        <taxon>Lachnospiraceae</taxon>
        <taxon>Lacrimispora</taxon>
    </lineage>
</organism>
<dbReference type="Pfam" id="PF07238">
    <property type="entry name" value="PilZ"/>
    <property type="match status" value="1"/>
</dbReference>
<dbReference type="EMBL" id="PTJA01000013">
    <property type="protein sequence ID" value="PPK78676.1"/>
    <property type="molecule type" value="Genomic_DNA"/>
</dbReference>
<dbReference type="Proteomes" id="UP000237749">
    <property type="component" value="Unassembled WGS sequence"/>
</dbReference>
<sequence>MLKECEKACIYSFDGVFLAEVKVVDSEKDSMALIFEEEDMEKVNTESVIVFYDGIQGLVTCKCSLSARVKVVGNELGDLGRAIYKVPCRIDELMGVEQRRIDLKVRVAIPVVLETADELGKVTHIPAKLKDISAGGIGFESKIKLRENQIFSFEFETDAGNTRLKASVLWVREVTEKGEEPFYRYGSRYFGLSTYQESMVRKFTFQEQLKRRKIQ</sequence>